<accession>A0AA40SQI7</accession>
<sequence length="72" mass="8145">MSKTAAAAVLAEFIAERVRRLDLDDRELLDFDIEDAVHEARASGRRRVRRAADVGPSPRSIRIAYRRRAGII</sequence>
<keyword evidence="2" id="KW-1185">Reference proteome</keyword>
<comment type="caution">
    <text evidence="1">The sequence shown here is derived from an EMBL/GenBank/DDBJ whole genome shotgun (WGS) entry which is preliminary data.</text>
</comment>
<gene>
    <name evidence="1" type="ORF">BKA10_002194</name>
</gene>
<dbReference type="RefSeq" id="WP_183499933.1">
    <property type="nucleotide sequence ID" value="NZ_BAABCO010000004.1"/>
</dbReference>
<reference evidence="1 2" key="1">
    <citation type="submission" date="2020-08" db="EMBL/GenBank/DDBJ databases">
        <title>Sequencing the genomes of 1000 actinobacteria strains.</title>
        <authorList>
            <person name="Klenk H.-P."/>
        </authorList>
    </citation>
    <scope>NUCLEOTIDE SEQUENCE [LARGE SCALE GENOMIC DNA]</scope>
    <source>
        <strain evidence="1 2">DSM 19600</strain>
    </source>
</reference>
<dbReference type="EMBL" id="JACIFH010000001">
    <property type="protein sequence ID" value="MBB4140400.1"/>
    <property type="molecule type" value="Genomic_DNA"/>
</dbReference>
<dbReference type="Proteomes" id="UP000549113">
    <property type="component" value="Unassembled WGS sequence"/>
</dbReference>
<evidence type="ECO:0000313" key="2">
    <source>
        <dbReference type="Proteomes" id="UP000549113"/>
    </source>
</evidence>
<name>A0AA40SQI7_9MICO</name>
<dbReference type="AlphaFoldDB" id="A0AA40SQI7"/>
<protein>
    <submittedName>
        <fullName evidence="1">Uncharacterized protein</fullName>
    </submittedName>
</protein>
<proteinExistence type="predicted"/>
<organism evidence="1 2">
    <name type="scientific">Microbacterium invictum</name>
    <dbReference type="NCBI Taxonomy" id="515415"/>
    <lineage>
        <taxon>Bacteria</taxon>
        <taxon>Bacillati</taxon>
        <taxon>Actinomycetota</taxon>
        <taxon>Actinomycetes</taxon>
        <taxon>Micrococcales</taxon>
        <taxon>Microbacteriaceae</taxon>
        <taxon>Microbacterium</taxon>
    </lineage>
</organism>
<evidence type="ECO:0000313" key="1">
    <source>
        <dbReference type="EMBL" id="MBB4140400.1"/>
    </source>
</evidence>